<evidence type="ECO:0000313" key="19">
    <source>
        <dbReference type="RefSeq" id="XP_053749049.1"/>
    </source>
</evidence>
<accession>A0A9W2URH9</accession>
<dbReference type="PANTHER" id="PTHR22692">
    <property type="entry name" value="MYOSIN VII, XV"/>
    <property type="match status" value="1"/>
</dbReference>
<dbReference type="Gene3D" id="1.10.10.820">
    <property type="match status" value="1"/>
</dbReference>
<feature type="compositionally biased region" description="Basic and acidic residues" evidence="13">
    <location>
        <begin position="539"/>
        <end position="548"/>
    </location>
</feature>
<evidence type="ECO:0000256" key="2">
    <source>
        <dbReference type="ARBA" id="ARBA00008314"/>
    </source>
</evidence>
<dbReference type="GeneID" id="109276930"/>
<comment type="similarity">
    <text evidence="2 12">Belongs to the TRAFAC class myosin-kinesin ATPase superfamily. Myosin family.</text>
</comment>
<dbReference type="PROSITE" id="PS51456">
    <property type="entry name" value="MYOSIN_MOTOR"/>
    <property type="match status" value="1"/>
</dbReference>
<feature type="compositionally biased region" description="Low complexity" evidence="13">
    <location>
        <begin position="1981"/>
        <end position="1996"/>
    </location>
</feature>
<dbReference type="InterPro" id="IPR000299">
    <property type="entry name" value="FERM_domain"/>
</dbReference>
<feature type="domain" description="MyTH4" evidence="16">
    <location>
        <begin position="2583"/>
        <end position="2730"/>
    </location>
</feature>
<keyword evidence="9 12" id="KW-0505">Motor protein</keyword>
<dbReference type="SMART" id="SM00326">
    <property type="entry name" value="SH3"/>
    <property type="match status" value="1"/>
</dbReference>
<dbReference type="RefSeq" id="XP_053749049.1">
    <property type="nucleotide sequence ID" value="XM_053893074.1"/>
</dbReference>
<feature type="region of interest" description="Disordered" evidence="13">
    <location>
        <begin position="426"/>
        <end position="609"/>
    </location>
</feature>
<organism evidence="18 19">
    <name type="scientific">Panthera pardus</name>
    <name type="common">Leopard</name>
    <name type="synonym">Felis pardus</name>
    <dbReference type="NCBI Taxonomy" id="9691"/>
    <lineage>
        <taxon>Eukaryota</taxon>
        <taxon>Metazoa</taxon>
        <taxon>Chordata</taxon>
        <taxon>Craniata</taxon>
        <taxon>Vertebrata</taxon>
        <taxon>Euteleostomi</taxon>
        <taxon>Mammalia</taxon>
        <taxon>Eutheria</taxon>
        <taxon>Laurasiatheria</taxon>
        <taxon>Carnivora</taxon>
        <taxon>Feliformia</taxon>
        <taxon>Felidae</taxon>
        <taxon>Pantherinae</taxon>
        <taxon>Panthera</taxon>
    </lineage>
</organism>
<feature type="compositionally biased region" description="Low complexity" evidence="13">
    <location>
        <begin position="369"/>
        <end position="399"/>
    </location>
</feature>
<evidence type="ECO:0000256" key="6">
    <source>
        <dbReference type="ARBA" id="ARBA00022741"/>
    </source>
</evidence>
<evidence type="ECO:0000256" key="5">
    <source>
        <dbReference type="ARBA" id="ARBA00022737"/>
    </source>
</evidence>
<dbReference type="GO" id="GO:0005737">
    <property type="term" value="C:cytoplasm"/>
    <property type="evidence" value="ECO:0007669"/>
    <property type="project" value="UniProtKB-SubCell"/>
</dbReference>
<keyword evidence="3 11" id="KW-0728">SH3 domain</keyword>
<keyword evidence="4" id="KW-0963">Cytoplasm</keyword>
<keyword evidence="8 12" id="KW-0518">Myosin</keyword>
<dbReference type="PROSITE" id="PS50096">
    <property type="entry name" value="IQ"/>
    <property type="match status" value="1"/>
</dbReference>
<dbReference type="SUPFAM" id="SSF52540">
    <property type="entry name" value="P-loop containing nucleoside triphosphate hydrolases"/>
    <property type="match status" value="1"/>
</dbReference>
<dbReference type="InterPro" id="IPR036961">
    <property type="entry name" value="Kinesin_motor_dom_sf"/>
</dbReference>
<dbReference type="InterPro" id="IPR035963">
    <property type="entry name" value="FERM_2"/>
</dbReference>
<evidence type="ECO:0000256" key="3">
    <source>
        <dbReference type="ARBA" id="ARBA00022443"/>
    </source>
</evidence>
<proteinExistence type="inferred from homology"/>
<feature type="region of interest" description="Actin-binding" evidence="12">
    <location>
        <begin position="1225"/>
        <end position="1247"/>
    </location>
</feature>
<dbReference type="Pfam" id="PF00063">
    <property type="entry name" value="Myosin_head"/>
    <property type="match status" value="1"/>
</dbReference>
<feature type="region of interest" description="Disordered" evidence="13">
    <location>
        <begin position="2482"/>
        <end position="2540"/>
    </location>
</feature>
<feature type="compositionally biased region" description="Pro residues" evidence="13">
    <location>
        <begin position="1752"/>
        <end position="1775"/>
    </location>
</feature>
<evidence type="ECO:0000256" key="4">
    <source>
        <dbReference type="ARBA" id="ARBA00022490"/>
    </source>
</evidence>
<keyword evidence="7 12" id="KW-0067">ATP-binding</keyword>
<reference evidence="19" key="1">
    <citation type="submission" date="2025-08" db="UniProtKB">
        <authorList>
            <consortium name="RefSeq"/>
        </authorList>
    </citation>
    <scope>IDENTIFICATION</scope>
    <source>
        <tissue evidence="19">Whole blood</tissue>
    </source>
</reference>
<dbReference type="SUPFAM" id="SSF50044">
    <property type="entry name" value="SH3-domain"/>
    <property type="match status" value="1"/>
</dbReference>
<dbReference type="InterPro" id="IPR038185">
    <property type="entry name" value="MyTH4_dom_sf"/>
</dbReference>
<feature type="compositionally biased region" description="Basic and acidic residues" evidence="13">
    <location>
        <begin position="275"/>
        <end position="284"/>
    </location>
</feature>
<dbReference type="SMART" id="SM00139">
    <property type="entry name" value="MyTH4"/>
    <property type="match status" value="2"/>
</dbReference>
<evidence type="ECO:0000256" key="13">
    <source>
        <dbReference type="SAM" id="MobiDB-lite"/>
    </source>
</evidence>
<dbReference type="InterPro" id="IPR036028">
    <property type="entry name" value="SH3-like_dom_sf"/>
</dbReference>
<feature type="compositionally biased region" description="Polar residues" evidence="13">
    <location>
        <begin position="1776"/>
        <end position="1788"/>
    </location>
</feature>
<dbReference type="GO" id="GO:0005524">
    <property type="term" value="F:ATP binding"/>
    <property type="evidence" value="ECO:0007669"/>
    <property type="project" value="UniProtKB-UniRule"/>
</dbReference>
<dbReference type="Proteomes" id="UP001165780">
    <property type="component" value="Unplaced"/>
</dbReference>
<dbReference type="InterPro" id="IPR019749">
    <property type="entry name" value="Band_41_domain"/>
</dbReference>
<feature type="compositionally biased region" description="Basic and acidic residues" evidence="13">
    <location>
        <begin position="188"/>
        <end position="198"/>
    </location>
</feature>
<dbReference type="InterPro" id="IPR035489">
    <property type="entry name" value="MYO15B_SH3"/>
</dbReference>
<dbReference type="GO" id="GO:0016459">
    <property type="term" value="C:myosin complex"/>
    <property type="evidence" value="ECO:0007669"/>
    <property type="project" value="UniProtKB-KW"/>
</dbReference>
<feature type="compositionally biased region" description="Gly residues" evidence="13">
    <location>
        <begin position="431"/>
        <end position="440"/>
    </location>
</feature>
<dbReference type="SUPFAM" id="SSF47031">
    <property type="entry name" value="Second domain of FERM"/>
    <property type="match status" value="1"/>
</dbReference>
<protein>
    <submittedName>
        <fullName evidence="19">Myosin XVB</fullName>
    </submittedName>
</protein>
<feature type="compositionally biased region" description="Basic and acidic residues" evidence="13">
    <location>
        <begin position="302"/>
        <end position="321"/>
    </location>
</feature>
<feature type="domain" description="FERM" evidence="15">
    <location>
        <begin position="2736"/>
        <end position="3030"/>
    </location>
</feature>
<feature type="compositionally biased region" description="Basic and acidic residues" evidence="13">
    <location>
        <begin position="2069"/>
        <end position="2094"/>
    </location>
</feature>
<feature type="region of interest" description="Disordered" evidence="13">
    <location>
        <begin position="1734"/>
        <end position="1788"/>
    </location>
</feature>
<dbReference type="Gene3D" id="3.40.850.10">
    <property type="entry name" value="Kinesin motor domain"/>
    <property type="match status" value="1"/>
</dbReference>
<evidence type="ECO:0000256" key="8">
    <source>
        <dbReference type="ARBA" id="ARBA00023123"/>
    </source>
</evidence>
<dbReference type="GO" id="GO:0003779">
    <property type="term" value="F:actin binding"/>
    <property type="evidence" value="ECO:0007669"/>
    <property type="project" value="UniProtKB-KW"/>
</dbReference>
<feature type="compositionally biased region" description="Pro residues" evidence="13">
    <location>
        <begin position="2028"/>
        <end position="2037"/>
    </location>
</feature>
<dbReference type="InterPro" id="IPR011993">
    <property type="entry name" value="PH-like_dom_sf"/>
</dbReference>
<gene>
    <name evidence="19" type="primary">MYO15B</name>
</gene>
<evidence type="ECO:0000259" key="16">
    <source>
        <dbReference type="PROSITE" id="PS51016"/>
    </source>
</evidence>
<dbReference type="CDD" id="cd14473">
    <property type="entry name" value="FERM_B-lobe"/>
    <property type="match status" value="1"/>
</dbReference>
<evidence type="ECO:0000256" key="7">
    <source>
        <dbReference type="ARBA" id="ARBA00022840"/>
    </source>
</evidence>
<feature type="compositionally biased region" description="Low complexity" evidence="13">
    <location>
        <begin position="2038"/>
        <end position="2047"/>
    </location>
</feature>
<dbReference type="CDD" id="cd14896">
    <property type="entry name" value="MYSc_Myo35"/>
    <property type="match status" value="1"/>
</dbReference>
<keyword evidence="5" id="KW-0677">Repeat</keyword>
<evidence type="ECO:0000259" key="15">
    <source>
        <dbReference type="PROSITE" id="PS50057"/>
    </source>
</evidence>
<feature type="compositionally biased region" description="Acidic residues" evidence="13">
    <location>
        <begin position="2012"/>
        <end position="2024"/>
    </location>
</feature>
<keyword evidence="10 12" id="KW-0009">Actin-binding</keyword>
<dbReference type="SMART" id="SM00295">
    <property type="entry name" value="B41"/>
    <property type="match status" value="1"/>
</dbReference>
<evidence type="ECO:0000256" key="12">
    <source>
        <dbReference type="PROSITE-ProRule" id="PRU00782"/>
    </source>
</evidence>
<feature type="binding site" evidence="12">
    <location>
        <begin position="770"/>
        <end position="777"/>
    </location>
    <ligand>
        <name>ATP</name>
        <dbReference type="ChEBI" id="CHEBI:30616"/>
    </ligand>
</feature>
<dbReference type="Gene3D" id="1.20.58.530">
    <property type="match status" value="1"/>
</dbReference>
<dbReference type="SMART" id="SM00242">
    <property type="entry name" value="MYSc"/>
    <property type="match status" value="1"/>
</dbReference>
<dbReference type="Pfam" id="PF00373">
    <property type="entry name" value="FERM_M"/>
    <property type="match status" value="1"/>
</dbReference>
<dbReference type="InterPro" id="IPR059004">
    <property type="entry name" value="MYO15"/>
</dbReference>
<evidence type="ECO:0000259" key="17">
    <source>
        <dbReference type="PROSITE" id="PS51456"/>
    </source>
</evidence>
<dbReference type="InterPro" id="IPR027417">
    <property type="entry name" value="P-loop_NTPase"/>
</dbReference>
<evidence type="ECO:0000259" key="14">
    <source>
        <dbReference type="PROSITE" id="PS50002"/>
    </source>
</evidence>
<dbReference type="Gene3D" id="1.20.120.720">
    <property type="entry name" value="Myosin VI head, motor domain, U50 subdomain"/>
    <property type="match status" value="1"/>
</dbReference>
<feature type="region of interest" description="Disordered" evidence="13">
    <location>
        <begin position="1"/>
        <end position="402"/>
    </location>
</feature>
<dbReference type="CDD" id="cd12068">
    <property type="entry name" value="SH3_MYO15B"/>
    <property type="match status" value="1"/>
</dbReference>
<dbReference type="PROSITE" id="PS51016">
    <property type="entry name" value="MYTH4"/>
    <property type="match status" value="2"/>
</dbReference>
<dbReference type="PANTHER" id="PTHR22692:SF16">
    <property type="entry name" value="MYOSIN XVB"/>
    <property type="match status" value="1"/>
</dbReference>
<dbReference type="PROSITE" id="PS50057">
    <property type="entry name" value="FERM_3"/>
    <property type="match status" value="1"/>
</dbReference>
<evidence type="ECO:0000256" key="1">
    <source>
        <dbReference type="ARBA" id="ARBA00004496"/>
    </source>
</evidence>
<evidence type="ECO:0000313" key="18">
    <source>
        <dbReference type="Proteomes" id="UP001165780"/>
    </source>
</evidence>
<feature type="compositionally biased region" description="Pro residues" evidence="13">
    <location>
        <begin position="2188"/>
        <end position="2201"/>
    </location>
</feature>
<dbReference type="Gene3D" id="1.20.5.4820">
    <property type="match status" value="1"/>
</dbReference>
<evidence type="ECO:0000256" key="10">
    <source>
        <dbReference type="ARBA" id="ARBA00023203"/>
    </source>
</evidence>
<dbReference type="Gene3D" id="2.30.29.30">
    <property type="entry name" value="Pleckstrin-homology domain (PH domain)/Phosphotyrosine-binding domain (PTB)"/>
    <property type="match status" value="1"/>
</dbReference>
<feature type="domain" description="SH3" evidence="14">
    <location>
        <begin position="2421"/>
        <end position="2482"/>
    </location>
</feature>
<dbReference type="FunFam" id="1.10.10.820:FF:000001">
    <property type="entry name" value="Myosin heavy chain"/>
    <property type="match status" value="1"/>
</dbReference>
<dbReference type="InterPro" id="IPR001609">
    <property type="entry name" value="Myosin_head_motor_dom-like"/>
</dbReference>
<dbReference type="InterPro" id="IPR001452">
    <property type="entry name" value="SH3_domain"/>
</dbReference>
<comment type="subcellular location">
    <subcellularLocation>
        <location evidence="1">Cytoplasm</location>
    </subcellularLocation>
</comment>
<dbReference type="InterPro" id="IPR019748">
    <property type="entry name" value="FERM_central"/>
</dbReference>
<feature type="domain" description="Myosin motor" evidence="17">
    <location>
        <begin position="677"/>
        <end position="1346"/>
    </location>
</feature>
<feature type="compositionally biased region" description="Polar residues" evidence="13">
    <location>
        <begin position="2528"/>
        <end position="2540"/>
    </location>
</feature>
<keyword evidence="18" id="KW-1185">Reference proteome</keyword>
<dbReference type="Pfam" id="PF07653">
    <property type="entry name" value="SH3_2"/>
    <property type="match status" value="1"/>
</dbReference>
<name>A0A9W2URH9_PANPR</name>
<dbReference type="InterPro" id="IPR051567">
    <property type="entry name" value="Unconventional_Myosin_ATPase"/>
</dbReference>
<feature type="compositionally biased region" description="Pro residues" evidence="13">
    <location>
        <begin position="2151"/>
        <end position="2163"/>
    </location>
</feature>
<dbReference type="Pfam" id="PF00784">
    <property type="entry name" value="MyTH4"/>
    <property type="match status" value="2"/>
</dbReference>
<sequence length="3030" mass="332780">MGGSKGKASQRQEGPRRPVAGEQESRSGSAHCAPSQESGQGRGKARKTRPVLEPVTAGSHRTHAGRRKPTAEQNGGCRRSGAGPPAEAQGRLGSARRRGRGSKESREPREDRGGRLEKESLSREGTTSELCRRRRRGKGRGPSARQGCRETRSLHGDTSGGDGGSSCPDSEAREAQESDSQSTGAPELRPKPEQKDTVPGDTQAESEPELEPGERPSSDGGGSAEPRSREGPSGVGPQGEKEDSGTDTESSLEGAGPGGGPRTAPGTASQATEAEETRPGEKPKAPSPLEGSPECVPRSSRASRDPGLARDTRNSEARPEAESQGAEPGRAEASGTRRLQVGKAVGEVQVAAGESESGAGGGDGPRDPAPLAALVALRRLRAKSPAGPAPQAAASAPRRAGLKERLRRVARALGLLRWLWLRLRRPEGEGRGAGSRAAGGRGRRPGPRRRLALRLAGVARLGARPRPPPGGGSSSPQPSKSPAPEDPSEDEDRTPDPKFAVVFPRRHRTGRESSSRSSEEASADAPARGGRVWPCEGASGDREGRRASGESVAGPRQGSLLGPAPRDEPPLDESGSSSEAGPETLEAEAPVHWTQSSEPREDPGLDTDDALLPRLTLETHLRWERSPGPCGPPRGRWVPEDEAEEALERDLELSLGPGLEVPPSLGAEGRSLAEGLEDTDDLARLRPVCNSSVLLCLKKRFHLGRIYTFGGPFLLSLNPRRPLPLFSAEVLASYHPKKALNTTPHIFAIVASAYRLSQSTGQGTCILLGGHSGSGKTEAAKKIVQFLSSLEQEQTRDRRCQLDGVLLMLRSFGHAKTVLNANASRFGQVLRLCLQRGVIVGASVSHYLLEASRVVFQAQAERSFHVFYELLAGLDPVAREQLSLQGPETYYYLNQGQACRLQGKDDAQDFEGLLKALQVLVTRPEELTAAWAMLAAILQLGNVCFSSSERESQEVAAVSSWAEIHTAARLLLVPPERLEGAVTRKVTETAYGWVCRSLPVESAIDARDALAKALYSRLFTWLLGRTNAQLAPPGEGESMDTVTVVDVYGFEALRVNGLEQLCNNLASERLQLFARQTLLAQEEEACQRELLPWVPVPQPVRETCLDLLVDQPHSLLSILDAQTWLSQATDHAFLQKCHYHHGSHPCYAKPQLPLPIFTVRHYAGTVTYQVHKFVDRNRDHLDPAVVEMLAQSQLQLVGSLFQEAESRSRGGRGKPTLASRFQHSLEDLLAQLGRSHVYFIQCLNPNPGKLPGLFDVEHVAEQLLQAGILEAVCTRSANFPVRVPFQAFLARFRALGTEGQGESSDRERCGAILSQVLGAESPLCHLGATQVLLRESGWRQLEWHWARRRSQALLALHRSLRACISRQRLRLLLLPRMQARVRGLQARKRYLRRRAALGQLNTILLVARPLLWRWQRRQLGRWRGWHSRRTSEKAPGMELGRLEIPAELAVMLKAAEGRQHVLADSITESMPPEVPVRPKLTLPPDIDQFPFSSFISISFQEPSLPHPGQPLTKPLTRLVGENPQHALDINKVLLRLLGDGSLPSWQEQTMGEYLVRQGQRRPGLRDEIFSQLVAQIWHNPDEQQSQRSWALMAMLLSAFPPMPTLQKPLLKFVSDQAPTGMAALCQHKLLGALEQTRLAPGMARAHPPTQLEWTAGRRRGRMALDVFTFNEECYSAEVESWTTGEQFAGSILQSRGLEVPPRGWSVSLHSRDSWQDLAGCDFVLDLIGQTEDLGDPVSPRSYPIAPRGLPEDIPPAPGIQAPSLPPDPPPGPPPTLSSRSHTAESQVSGSLDGFLDHLFEPVLSPGRSDLEQGWALSSRMKGGGAIGPMQQGSYPMVYPGMMQMPGYQPAMMPAAMPMMPAVGAVPAMPAMVVPPQPQPQPLLPSVDPRQLAAQQQNFINQQALILAQQMTTQAMTLSLEQQTHQRQRQAEAQTRGAAAPTSPPAVTPKPKRPLAPREEPEQELESEISQEPRDKPRRPKSFQQKQDFFQKLGQQQIKVKTVKPPAKIQIPQEEEQDEEQDEEEPRAVPSPPPPPIVKKPLARGGAKAAREAEAEPAQEAGPGGDPEPAQDRDLVRSSDPAPRRRAEPSREIRNIIRMYQSRPGPVPVPVQPSRRPPTSFMKKNNPKDEALAKLGISGAHTSTSVLSPSPKKGPPPPVAPRPKVPTQLGPSDSIKEDQGLFGQTPPTAHAPPPPPPPPLPGEPGTLSAEPRGLMEPMGDQGVSTQLLVPSGSVCFSYVGAPWRLFLRKEVFYPRENFSHPYCLRLLCEQILRDTFAESCIRISQDERHKMRELLGDLEVGLDSLSTTEDNVKKRIVVAARDNWANYFSRIFPVSGESSNDVQLLGVSHRGLRLLKVTQGPSVHLNQLKTLCSYSFAEVLGVECLGSSTLELSLKAEQLVLHTARAGAIKATIELFLSELKKDSGYVIALRSYITDDHSLLSFHRGDLIKLLPVAALEPGWQFGSTGGRSGLFPTNMVQPAAAPDFSFSPERSGRHMSQLQHGEPGLARWERATERHAHPRSRTHSDNSEATSSTHSAACPSLSTESHNYTMQEFALNHFRKPQTLLHQTHGDAKKAMASLVQYTKAPIQESLISLSDEDANRQAVESFQVLMQFMQDQPKPRGKNESELLYELLRLCREENLRDEIYCQVIKQVTGHPQREHCARGWSFLSLLAGFFPPSTTLMPYVTKFLQESGPSQELAQKSQEHLQHTVKYGGRRRLPSPGEIQAFLKGQAVRPLLIHLPGGLDYKTSIQTFTVAAEVLEELCRQMGITDPQEMQEFALFLIKKEGELVRPLWPHEYLNSVLDQDVSLHSWRLSWETQLHFDHPTYITSHYKQVLRDYLQGKLLVSPQANTQLARLAALQHRSQTQEDRLSEQDLLAYLPKPLQRQVSMSTIKNLMEQELRWMQACSSQEAQISFIEAVSQLPFFGYNVYVVLRVSQLALPGPSLLGLNRQHLILMDPSSQKLYCSIALKDLQRLHLLSPLESDGPPGLELNYGSADNPQTIWFELMKAQELKHTIAFLKDSGTASN</sequence>
<evidence type="ECO:0000256" key="9">
    <source>
        <dbReference type="ARBA" id="ARBA00023175"/>
    </source>
</evidence>
<dbReference type="PRINTS" id="PR00193">
    <property type="entry name" value="MYOSINHEAVY"/>
</dbReference>
<dbReference type="CTD" id="80022"/>
<keyword evidence="6 12" id="KW-0547">Nucleotide-binding</keyword>
<dbReference type="GO" id="GO:0003774">
    <property type="term" value="F:cytoskeletal motor activity"/>
    <property type="evidence" value="ECO:0007669"/>
    <property type="project" value="UniProtKB-UniRule"/>
</dbReference>
<feature type="compositionally biased region" description="Basic and acidic residues" evidence="13">
    <location>
        <begin position="510"/>
        <end position="519"/>
    </location>
</feature>
<feature type="region of interest" description="Disordered" evidence="13">
    <location>
        <begin position="1919"/>
        <end position="2214"/>
    </location>
</feature>
<dbReference type="InterPro" id="IPR000857">
    <property type="entry name" value="MyTH4_dom"/>
</dbReference>
<evidence type="ECO:0000256" key="11">
    <source>
        <dbReference type="PROSITE-ProRule" id="PRU00192"/>
    </source>
</evidence>
<dbReference type="Pfam" id="PF26570">
    <property type="entry name" value="MYO15"/>
    <property type="match status" value="1"/>
</dbReference>
<dbReference type="Gene3D" id="1.25.40.530">
    <property type="entry name" value="MyTH4 domain"/>
    <property type="match status" value="2"/>
</dbReference>
<feature type="domain" description="MyTH4" evidence="16">
    <location>
        <begin position="1506"/>
        <end position="1657"/>
    </location>
</feature>
<feature type="compositionally biased region" description="Basic residues" evidence="13">
    <location>
        <begin position="441"/>
        <end position="452"/>
    </location>
</feature>
<feature type="compositionally biased region" description="Low complexity" evidence="13">
    <location>
        <begin position="453"/>
        <end position="464"/>
    </location>
</feature>
<dbReference type="PROSITE" id="PS50002">
    <property type="entry name" value="SH3"/>
    <property type="match status" value="1"/>
</dbReference>
<dbReference type="Gene3D" id="2.30.30.40">
    <property type="entry name" value="SH3 Domains"/>
    <property type="match status" value="1"/>
</dbReference>
<feature type="compositionally biased region" description="Basic and acidic residues" evidence="13">
    <location>
        <begin position="101"/>
        <end position="122"/>
    </location>
</feature>